<keyword evidence="3" id="KW-1185">Reference proteome</keyword>
<dbReference type="KEGG" id="mee:DA075_17655"/>
<proteinExistence type="predicted"/>
<accession>A0A2R4WLT8</accession>
<evidence type="ECO:0000256" key="1">
    <source>
        <dbReference type="SAM" id="MobiDB-lite"/>
    </source>
</evidence>
<evidence type="ECO:0000313" key="3">
    <source>
        <dbReference type="Proteomes" id="UP000244755"/>
    </source>
</evidence>
<dbReference type="Proteomes" id="UP000244755">
    <property type="component" value="Chromosome 1"/>
</dbReference>
<reference evidence="2 3" key="1">
    <citation type="submission" date="2018-04" db="EMBL/GenBank/DDBJ databases">
        <title>Methylobacterium sp. PR1016A genome.</title>
        <authorList>
            <person name="Park W."/>
        </authorList>
    </citation>
    <scope>NUCLEOTIDE SEQUENCE [LARGE SCALE GENOMIC DNA]</scope>
    <source>
        <strain evidence="2 3">PR1016A</strain>
    </source>
</reference>
<feature type="region of interest" description="Disordered" evidence="1">
    <location>
        <begin position="30"/>
        <end position="67"/>
    </location>
</feature>
<organism evidence="2 3">
    <name type="scientific">Methylobacterium currus</name>
    <dbReference type="NCBI Taxonomy" id="2051553"/>
    <lineage>
        <taxon>Bacteria</taxon>
        <taxon>Pseudomonadati</taxon>
        <taxon>Pseudomonadota</taxon>
        <taxon>Alphaproteobacteria</taxon>
        <taxon>Hyphomicrobiales</taxon>
        <taxon>Methylobacteriaceae</taxon>
        <taxon>Methylobacterium</taxon>
    </lineage>
</organism>
<name>A0A2R4WLT8_9HYPH</name>
<sequence length="67" mass="7194">MLDALREDARAERCLPGRLDGARAALLVLREGDREGGDAGGDQDRQPDDEAELLAQGEGHGMHQQAI</sequence>
<protein>
    <submittedName>
        <fullName evidence="2">Uncharacterized protein</fullName>
    </submittedName>
</protein>
<gene>
    <name evidence="2" type="ORF">DA075_17655</name>
</gene>
<dbReference type="EMBL" id="CP028843">
    <property type="protein sequence ID" value="AWB22512.1"/>
    <property type="molecule type" value="Genomic_DNA"/>
</dbReference>
<feature type="compositionally biased region" description="Basic and acidic residues" evidence="1">
    <location>
        <begin position="30"/>
        <end position="48"/>
    </location>
</feature>
<evidence type="ECO:0000313" key="2">
    <source>
        <dbReference type="EMBL" id="AWB22512.1"/>
    </source>
</evidence>
<dbReference type="AlphaFoldDB" id="A0A2R4WLT8"/>
<dbReference type="RefSeq" id="WP_099954322.1">
    <property type="nucleotide sequence ID" value="NZ_CP028843.1"/>
</dbReference>